<dbReference type="GO" id="GO:0005737">
    <property type="term" value="C:cytoplasm"/>
    <property type="evidence" value="ECO:0007669"/>
    <property type="project" value="UniProtKB-SubCell"/>
</dbReference>
<dbReference type="Proteomes" id="UP000001307">
    <property type="component" value="Unassembled WGS sequence"/>
</dbReference>
<dbReference type="GO" id="GO:0008380">
    <property type="term" value="P:RNA splicing"/>
    <property type="evidence" value="ECO:0007669"/>
    <property type="project" value="UniProtKB-KW"/>
</dbReference>
<evidence type="ECO:0000256" key="1">
    <source>
        <dbReference type="ARBA" id="ARBA00004123"/>
    </source>
</evidence>
<feature type="region of interest" description="Disordered" evidence="9">
    <location>
        <begin position="268"/>
        <end position="294"/>
    </location>
</feature>
<feature type="compositionally biased region" description="Basic and acidic residues" evidence="9">
    <location>
        <begin position="268"/>
        <end position="292"/>
    </location>
</feature>
<dbReference type="PANTHER" id="PTHR12786:SF1">
    <property type="entry name" value="SPLICING REGULATOR SDE2"/>
    <property type="match status" value="1"/>
</dbReference>
<proteinExistence type="inferred from homology"/>
<name>E4Y1P4_OIKDI</name>
<evidence type="ECO:0000313" key="13">
    <source>
        <dbReference type="Proteomes" id="UP000001307"/>
    </source>
</evidence>
<dbReference type="InterPro" id="IPR053822">
    <property type="entry name" value="SDE2-like_dom"/>
</dbReference>
<keyword evidence="8" id="KW-0131">Cell cycle</keyword>
<accession>E4Y1P4</accession>
<evidence type="ECO:0000256" key="3">
    <source>
        <dbReference type="ARBA" id="ARBA00008726"/>
    </source>
</evidence>
<keyword evidence="5" id="KW-0507">mRNA processing</keyword>
<keyword evidence="13" id="KW-1185">Reference proteome</keyword>
<keyword evidence="7" id="KW-0539">Nucleus</keyword>
<comment type="subcellular location">
    <subcellularLocation>
        <location evidence="2">Cytoplasm</location>
    </subcellularLocation>
    <subcellularLocation>
        <location evidence="1">Nucleus</location>
    </subcellularLocation>
</comment>
<reference evidence="12" key="1">
    <citation type="journal article" date="2010" name="Science">
        <title>Plasticity of animal genome architecture unmasked by rapid evolution of a pelagic tunicate.</title>
        <authorList>
            <person name="Denoeud F."/>
            <person name="Henriet S."/>
            <person name="Mungpakdee S."/>
            <person name="Aury J.M."/>
            <person name="Da Silva C."/>
            <person name="Brinkmann H."/>
            <person name="Mikhaleva J."/>
            <person name="Olsen L.C."/>
            <person name="Jubin C."/>
            <person name="Canestro C."/>
            <person name="Bouquet J.M."/>
            <person name="Danks G."/>
            <person name="Poulain J."/>
            <person name="Campsteijn C."/>
            <person name="Adamski M."/>
            <person name="Cross I."/>
            <person name="Yadetie F."/>
            <person name="Muffato M."/>
            <person name="Louis A."/>
            <person name="Butcher S."/>
            <person name="Tsagkogeorga G."/>
            <person name="Konrad A."/>
            <person name="Singh S."/>
            <person name="Jensen M.F."/>
            <person name="Cong E.H."/>
            <person name="Eikeseth-Otteraa H."/>
            <person name="Noel B."/>
            <person name="Anthouard V."/>
            <person name="Porcel B.M."/>
            <person name="Kachouri-Lafond R."/>
            <person name="Nishino A."/>
            <person name="Ugolini M."/>
            <person name="Chourrout P."/>
            <person name="Nishida H."/>
            <person name="Aasland R."/>
            <person name="Huzurbazar S."/>
            <person name="Westhof E."/>
            <person name="Delsuc F."/>
            <person name="Lehrach H."/>
            <person name="Reinhardt R."/>
            <person name="Weissenbach J."/>
            <person name="Roy S.W."/>
            <person name="Artiguenave F."/>
            <person name="Postlethwait J.H."/>
            <person name="Manak J.R."/>
            <person name="Thompson E.M."/>
            <person name="Jaillon O."/>
            <person name="Du Pasquier L."/>
            <person name="Boudinot P."/>
            <person name="Liberles D.A."/>
            <person name="Volff J.N."/>
            <person name="Philippe H."/>
            <person name="Lenhard B."/>
            <person name="Roest Crollius H."/>
            <person name="Wincker P."/>
            <person name="Chourrout D."/>
        </authorList>
    </citation>
    <scope>NUCLEOTIDE SEQUENCE [LARGE SCALE GENOMIC DNA]</scope>
</reference>
<dbReference type="InterPro" id="IPR051421">
    <property type="entry name" value="RNA_Proc_DNA_Dmg_Regulator"/>
</dbReference>
<comment type="similarity">
    <text evidence="3">Belongs to the SDE2 family.</text>
</comment>
<gene>
    <name evidence="12" type="ORF">GSOID_T00014104001</name>
</gene>
<evidence type="ECO:0000256" key="5">
    <source>
        <dbReference type="ARBA" id="ARBA00022664"/>
    </source>
</evidence>
<dbReference type="Pfam" id="PF13297">
    <property type="entry name" value="SDE2_2C"/>
    <property type="match status" value="1"/>
</dbReference>
<evidence type="ECO:0000256" key="9">
    <source>
        <dbReference type="SAM" id="MobiDB-lite"/>
    </source>
</evidence>
<dbReference type="OrthoDB" id="547031at2759"/>
<dbReference type="GO" id="GO:0005634">
    <property type="term" value="C:nucleus"/>
    <property type="evidence" value="ECO:0007669"/>
    <property type="project" value="UniProtKB-SubCell"/>
</dbReference>
<evidence type="ECO:0000256" key="2">
    <source>
        <dbReference type="ARBA" id="ARBA00004496"/>
    </source>
</evidence>
<organism evidence="12">
    <name type="scientific">Oikopleura dioica</name>
    <name type="common">Tunicate</name>
    <dbReference type="NCBI Taxonomy" id="34765"/>
    <lineage>
        <taxon>Eukaryota</taxon>
        <taxon>Metazoa</taxon>
        <taxon>Chordata</taxon>
        <taxon>Tunicata</taxon>
        <taxon>Appendicularia</taxon>
        <taxon>Copelata</taxon>
        <taxon>Oikopleuridae</taxon>
        <taxon>Oikopleura</taxon>
    </lineage>
</organism>
<protein>
    <submittedName>
        <fullName evidence="12">Uncharacterized protein</fullName>
    </submittedName>
</protein>
<evidence type="ECO:0000313" key="12">
    <source>
        <dbReference type="EMBL" id="CBY15788.1"/>
    </source>
</evidence>
<keyword evidence="4" id="KW-0963">Cytoplasm</keyword>
<evidence type="ECO:0000256" key="4">
    <source>
        <dbReference type="ARBA" id="ARBA00022490"/>
    </source>
</evidence>
<dbReference type="InterPro" id="IPR025086">
    <property type="entry name" value="SDE2/SF3A3_SAP"/>
</dbReference>
<dbReference type="Pfam" id="PF22782">
    <property type="entry name" value="SDE2"/>
    <property type="match status" value="1"/>
</dbReference>
<dbReference type="AlphaFoldDB" id="E4Y1P4"/>
<evidence type="ECO:0000259" key="11">
    <source>
        <dbReference type="Pfam" id="PF22782"/>
    </source>
</evidence>
<dbReference type="GO" id="GO:0006397">
    <property type="term" value="P:mRNA processing"/>
    <property type="evidence" value="ECO:0007669"/>
    <property type="project" value="UniProtKB-KW"/>
</dbReference>
<dbReference type="InParanoid" id="E4Y1P4"/>
<evidence type="ECO:0000256" key="8">
    <source>
        <dbReference type="ARBA" id="ARBA00023306"/>
    </source>
</evidence>
<dbReference type="EMBL" id="FN653666">
    <property type="protein sequence ID" value="CBY15788.1"/>
    <property type="molecule type" value="Genomic_DNA"/>
</dbReference>
<feature type="domain" description="SDE2/SF3A3 SAP" evidence="10">
    <location>
        <begin position="283"/>
        <end position="357"/>
    </location>
</feature>
<evidence type="ECO:0000256" key="6">
    <source>
        <dbReference type="ARBA" id="ARBA00023187"/>
    </source>
</evidence>
<feature type="domain" description="SDE2-like" evidence="11">
    <location>
        <begin position="48"/>
        <end position="143"/>
    </location>
</feature>
<sequence>MSIYISKSGFIRDLFPNGVFVTFAGRVLGSDVLLASGLFVSVSARARGGKGGYGQLLKDFGKDTKLSKNTKSLRDLSGRLIRDVDDIAELKKWVKSNPERLQQKKEDKMRRLNRKLVEPKHQIDNSFFFEQKELIEERQTSAFSDLKRKMTEQAKTMQEPVKKKKWYEYEEDDEPKEKVEPGRIEVLAPSEVRSKQFRERLDIEAIKLYGKSAEQLDKNPTVVLENGSVRVATHKIRLDEEAPIWDPRFDESQDPTILKELAIAHRNEIHKRNQDNAESISKSEKEGNKHSSESFGDIDLEKVDSIDALLDYSLDHLKFALSQRKLKTGGALQERAKRLFSVKGLSPDQYPKKVRAKV</sequence>
<evidence type="ECO:0000256" key="7">
    <source>
        <dbReference type="ARBA" id="ARBA00023242"/>
    </source>
</evidence>
<evidence type="ECO:0000259" key="10">
    <source>
        <dbReference type="Pfam" id="PF13297"/>
    </source>
</evidence>
<keyword evidence="6" id="KW-0508">mRNA splicing</keyword>
<dbReference type="PANTHER" id="PTHR12786">
    <property type="entry name" value="SPLICING FACTOR SF3A-RELATED"/>
    <property type="match status" value="1"/>
</dbReference>